<protein>
    <recommendedName>
        <fullName evidence="4">DUF2934 domain-containing protein</fullName>
    </recommendedName>
</protein>
<proteinExistence type="predicted"/>
<organism evidence="2 3">
    <name type="scientific">Rhizobium lusitanum</name>
    <dbReference type="NCBI Taxonomy" id="293958"/>
    <lineage>
        <taxon>Bacteria</taxon>
        <taxon>Pseudomonadati</taxon>
        <taxon>Pseudomonadota</taxon>
        <taxon>Alphaproteobacteria</taxon>
        <taxon>Hyphomicrobiales</taxon>
        <taxon>Rhizobiaceae</taxon>
        <taxon>Rhizobium/Agrobacterium group</taxon>
        <taxon>Rhizobium</taxon>
    </lineage>
</organism>
<evidence type="ECO:0000313" key="2">
    <source>
        <dbReference type="EMBL" id="SCB49966.1"/>
    </source>
</evidence>
<sequence>METTIEPTNEANEDHIRHRAYMLWLEEGQPDGRAEEHWHLARSVAEAREDMPDAVTVSKEKQNNDSGFRAGWRPDFSNLTV</sequence>
<evidence type="ECO:0000313" key="3">
    <source>
        <dbReference type="Proteomes" id="UP000199205"/>
    </source>
</evidence>
<accession>A0A1C3XCX6</accession>
<dbReference type="Pfam" id="PF11154">
    <property type="entry name" value="DUF2934"/>
    <property type="match status" value="1"/>
</dbReference>
<dbReference type="AlphaFoldDB" id="A0A1C3XCX6"/>
<reference evidence="2 3" key="1">
    <citation type="submission" date="2016-08" db="EMBL/GenBank/DDBJ databases">
        <authorList>
            <person name="Seilhamer J.J."/>
        </authorList>
    </citation>
    <scope>NUCLEOTIDE SEQUENCE [LARGE SCALE GENOMIC DNA]</scope>
    <source>
        <strain evidence="2 3">P1-7</strain>
    </source>
</reference>
<dbReference type="InterPro" id="IPR021327">
    <property type="entry name" value="DUF2934"/>
</dbReference>
<evidence type="ECO:0008006" key="4">
    <source>
        <dbReference type="Google" id="ProtNLM"/>
    </source>
</evidence>
<dbReference type="Proteomes" id="UP000199205">
    <property type="component" value="Unassembled WGS sequence"/>
</dbReference>
<dbReference type="OrthoDB" id="8386901at2"/>
<dbReference type="RefSeq" id="WP_092576679.1">
    <property type="nucleotide sequence ID" value="NZ_FMAF01000031.1"/>
</dbReference>
<feature type="region of interest" description="Disordered" evidence="1">
    <location>
        <begin position="56"/>
        <end position="81"/>
    </location>
</feature>
<gene>
    <name evidence="2" type="ORF">GA0061101_13180</name>
</gene>
<dbReference type="EMBL" id="FMAF01000031">
    <property type="protein sequence ID" value="SCB49966.1"/>
    <property type="molecule type" value="Genomic_DNA"/>
</dbReference>
<name>A0A1C3XCX6_9HYPH</name>
<evidence type="ECO:0000256" key="1">
    <source>
        <dbReference type="SAM" id="MobiDB-lite"/>
    </source>
</evidence>